<dbReference type="GO" id="GO:0006412">
    <property type="term" value="P:translation"/>
    <property type="evidence" value="ECO:0007669"/>
    <property type="project" value="InterPro"/>
</dbReference>
<feature type="domain" description="S1 motif" evidence="8">
    <location>
        <begin position="21"/>
        <end position="86"/>
    </location>
</feature>
<evidence type="ECO:0000256" key="3">
    <source>
        <dbReference type="ARBA" id="ARBA00022884"/>
    </source>
</evidence>
<feature type="domain" description="S1 motif" evidence="8">
    <location>
        <begin position="191"/>
        <end position="259"/>
    </location>
</feature>
<organism evidence="9 10">
    <name type="scientific">Candidatus Sulfobium mesophilum</name>
    <dbReference type="NCBI Taxonomy" id="2016548"/>
    <lineage>
        <taxon>Bacteria</taxon>
        <taxon>Pseudomonadati</taxon>
        <taxon>Nitrospirota</taxon>
        <taxon>Nitrospiria</taxon>
        <taxon>Nitrospirales</taxon>
        <taxon>Nitrospiraceae</taxon>
        <taxon>Candidatus Sulfobium</taxon>
    </lineage>
</organism>
<dbReference type="Pfam" id="PF00575">
    <property type="entry name" value="S1"/>
    <property type="match status" value="6"/>
</dbReference>
<reference evidence="10" key="1">
    <citation type="submission" date="2018-03" db="EMBL/GenBank/DDBJ databases">
        <authorList>
            <person name="Zecchin S."/>
        </authorList>
    </citation>
    <scope>NUCLEOTIDE SEQUENCE [LARGE SCALE GENOMIC DNA]</scope>
</reference>
<comment type="similarity">
    <text evidence="1">Belongs to the bacterial ribosomal protein bS1 family.</text>
</comment>
<proteinExistence type="inferred from homology"/>
<dbReference type="Gene3D" id="2.40.50.140">
    <property type="entry name" value="Nucleic acid-binding proteins"/>
    <property type="match status" value="6"/>
</dbReference>
<dbReference type="CDD" id="cd05687">
    <property type="entry name" value="S1_RPS1_repeat_ec1_hs1"/>
    <property type="match status" value="1"/>
</dbReference>
<keyword evidence="10" id="KW-1185">Reference proteome</keyword>
<dbReference type="PRINTS" id="PR00681">
    <property type="entry name" value="RIBOSOMALS1"/>
</dbReference>
<dbReference type="SUPFAM" id="SSF50249">
    <property type="entry name" value="Nucleic acid-binding proteins"/>
    <property type="match status" value="6"/>
</dbReference>
<dbReference type="AlphaFoldDB" id="A0A2U3QKU3"/>
<gene>
    <name evidence="9" type="primary">rpsA</name>
    <name evidence="9" type="ORF">NBG4_800003</name>
</gene>
<dbReference type="GO" id="GO:0003735">
    <property type="term" value="F:structural constituent of ribosome"/>
    <property type="evidence" value="ECO:0007669"/>
    <property type="project" value="InterPro"/>
</dbReference>
<dbReference type="CDD" id="cd04465">
    <property type="entry name" value="S1_RPS1_repeat_ec2_hs2"/>
    <property type="match status" value="1"/>
</dbReference>
<dbReference type="InterPro" id="IPR000110">
    <property type="entry name" value="Ribosomal_bS1"/>
</dbReference>
<evidence type="ECO:0000256" key="2">
    <source>
        <dbReference type="ARBA" id="ARBA00022737"/>
    </source>
</evidence>
<sequence>METNNEMERLYAETFQRIEEGGIRSGKIVAIKPESVIVDIGYKTEGVIRIEEFTEEELRALKPGDNIEVYVITMRDSEGAISLSKERASKMKIWDVLEKAVQDGTPVEGVVTEKTKGGLTVDIGGVKAFLPGSQIDIKVTKDADSLLRQKMLFKVLKINNKRSNVIVSRRALLEEERVKKKGETLGKIKEGATLEGYVKNITDYGVFVDLGGIDGLLHISDISWGRISHPSEFFAIGDKIEVLVLKYDEASERITLGYKQKQSDPWANVQDKYPVGQKVRGKIVSITDYGAFIELEGGLEGLIHISEIDWTPKPRHPSKYLSIGETVEAVVLKVDKEDRKLSLSIKQCKPSPWQLISERYTVGQKISGKVKSLTDFGAFVGLPEGVDGLVHISDLSWTKHVKHPSEILKKGQKVDAVILAIDIEHEKMSLGLKQVEPDPWIDVIPSTFKLGDVVVGKVLRVTDFGIFIELQGGVEGLIYSSEVVAPQEENEQQLKEGEQVTARIIKIDLDERKIGLSMKNIRKAGE</sequence>
<dbReference type="PROSITE" id="PS50126">
    <property type="entry name" value="S1"/>
    <property type="match status" value="6"/>
</dbReference>
<dbReference type="Proteomes" id="UP000245125">
    <property type="component" value="Unassembled WGS sequence"/>
</dbReference>
<dbReference type="InterPro" id="IPR003029">
    <property type="entry name" value="S1_domain"/>
</dbReference>
<dbReference type="PANTHER" id="PTHR10724:SF7">
    <property type="entry name" value="SMALL RIBOSOMAL SUBUNIT PROTEIN BS1C"/>
    <property type="match status" value="1"/>
</dbReference>
<dbReference type="NCBIfam" id="NF004952">
    <property type="entry name" value="PRK06299.1-2"/>
    <property type="match status" value="1"/>
</dbReference>
<keyword evidence="4" id="KW-0689">Ribosomal protein</keyword>
<evidence type="ECO:0000256" key="6">
    <source>
        <dbReference type="ARBA" id="ARBA00035293"/>
    </source>
</evidence>
<dbReference type="GO" id="GO:0022627">
    <property type="term" value="C:cytosolic small ribosomal subunit"/>
    <property type="evidence" value="ECO:0007669"/>
    <property type="project" value="TreeGrafter"/>
</dbReference>
<dbReference type="FunFam" id="2.40.50.140:FF:000051">
    <property type="entry name" value="RNA-binding transcriptional accessory protein"/>
    <property type="match status" value="1"/>
</dbReference>
<name>A0A2U3QKU3_9BACT</name>
<keyword evidence="2" id="KW-0677">Repeat</keyword>
<feature type="domain" description="S1 motif" evidence="8">
    <location>
        <begin position="276"/>
        <end position="346"/>
    </location>
</feature>
<dbReference type="SMART" id="SM00316">
    <property type="entry name" value="S1"/>
    <property type="match status" value="6"/>
</dbReference>
<feature type="domain" description="S1 motif" evidence="8">
    <location>
        <begin position="451"/>
        <end position="519"/>
    </location>
</feature>
<dbReference type="GO" id="GO:0003729">
    <property type="term" value="F:mRNA binding"/>
    <property type="evidence" value="ECO:0007669"/>
    <property type="project" value="TreeGrafter"/>
</dbReference>
<evidence type="ECO:0000256" key="7">
    <source>
        <dbReference type="ARBA" id="ARBA00035517"/>
    </source>
</evidence>
<dbReference type="EMBL" id="OUUY01000131">
    <property type="protein sequence ID" value="SPQ01950.1"/>
    <property type="molecule type" value="Genomic_DNA"/>
</dbReference>
<dbReference type="OrthoDB" id="9804077at2"/>
<dbReference type="InterPro" id="IPR035104">
    <property type="entry name" value="Ribosomal_protein_S1-like"/>
</dbReference>
<evidence type="ECO:0000256" key="5">
    <source>
        <dbReference type="ARBA" id="ARBA00023274"/>
    </source>
</evidence>
<evidence type="ECO:0000256" key="1">
    <source>
        <dbReference type="ARBA" id="ARBA00006767"/>
    </source>
</evidence>
<feature type="domain" description="S1 motif" evidence="8">
    <location>
        <begin position="363"/>
        <end position="433"/>
    </location>
</feature>
<dbReference type="PANTHER" id="PTHR10724">
    <property type="entry name" value="30S RIBOSOMAL PROTEIN S1"/>
    <property type="match status" value="1"/>
</dbReference>
<feature type="domain" description="S1 motif" evidence="8">
    <location>
        <begin position="104"/>
        <end position="170"/>
    </location>
</feature>
<keyword evidence="5" id="KW-0687">Ribonucleoprotein</keyword>
<dbReference type="InterPro" id="IPR012340">
    <property type="entry name" value="NA-bd_OB-fold"/>
</dbReference>
<dbReference type="InterPro" id="IPR050437">
    <property type="entry name" value="Ribos_protein_bS1-like"/>
</dbReference>
<evidence type="ECO:0000313" key="10">
    <source>
        <dbReference type="Proteomes" id="UP000245125"/>
    </source>
</evidence>
<evidence type="ECO:0000256" key="4">
    <source>
        <dbReference type="ARBA" id="ARBA00022980"/>
    </source>
</evidence>
<evidence type="ECO:0000259" key="8">
    <source>
        <dbReference type="PROSITE" id="PS50126"/>
    </source>
</evidence>
<keyword evidence="3" id="KW-0694">RNA-binding</keyword>
<dbReference type="FunFam" id="2.40.50.140:FF:000011">
    <property type="entry name" value="30S ribosomal protein S1"/>
    <property type="match status" value="2"/>
</dbReference>
<dbReference type="CDD" id="cd05688">
    <property type="entry name" value="S1_RPS1_repeat_ec3"/>
    <property type="match status" value="1"/>
</dbReference>
<evidence type="ECO:0000313" key="9">
    <source>
        <dbReference type="EMBL" id="SPQ01950.1"/>
    </source>
</evidence>
<accession>A0A2U3QKU3</accession>
<protein>
    <recommendedName>
        <fullName evidence="6">Small ribosomal subunit protein bS1</fullName>
    </recommendedName>
    <alternativeName>
        <fullName evidence="7">30S ribosomal protein S1</fullName>
    </alternativeName>
</protein>
<dbReference type="NCBIfam" id="TIGR00717">
    <property type="entry name" value="rpsA"/>
    <property type="match status" value="1"/>
</dbReference>